<evidence type="ECO:0000313" key="15">
    <source>
        <dbReference type="Proteomes" id="UP000245647"/>
    </source>
</evidence>
<dbReference type="InterPro" id="IPR035965">
    <property type="entry name" value="PAS-like_dom_sf"/>
</dbReference>
<feature type="domain" description="PAS" evidence="12">
    <location>
        <begin position="109"/>
        <end position="155"/>
    </location>
</feature>
<dbReference type="Gene3D" id="3.30.450.20">
    <property type="entry name" value="PAS domain"/>
    <property type="match status" value="1"/>
</dbReference>
<keyword evidence="7 14" id="KW-0418">Kinase</keyword>
<dbReference type="GO" id="GO:0016020">
    <property type="term" value="C:membrane"/>
    <property type="evidence" value="ECO:0007669"/>
    <property type="project" value="UniProtKB-SubCell"/>
</dbReference>
<evidence type="ECO:0000256" key="10">
    <source>
        <dbReference type="SAM" id="Phobius"/>
    </source>
</evidence>
<evidence type="ECO:0000256" key="9">
    <source>
        <dbReference type="ARBA" id="ARBA00023012"/>
    </source>
</evidence>
<dbReference type="PANTHER" id="PTHR43065">
    <property type="entry name" value="SENSOR HISTIDINE KINASE"/>
    <property type="match status" value="1"/>
</dbReference>
<dbReference type="PROSITE" id="PS50885">
    <property type="entry name" value="HAMP"/>
    <property type="match status" value="1"/>
</dbReference>
<keyword evidence="10" id="KW-1133">Transmembrane helix</keyword>
<dbReference type="Pfam" id="PF00672">
    <property type="entry name" value="HAMP"/>
    <property type="match status" value="1"/>
</dbReference>
<keyword evidence="10" id="KW-0472">Membrane</keyword>
<dbReference type="Gene3D" id="6.10.340.10">
    <property type="match status" value="1"/>
</dbReference>
<dbReference type="AlphaFoldDB" id="A0A2U2PBJ1"/>
<dbReference type="Pfam" id="PF13188">
    <property type="entry name" value="PAS_8"/>
    <property type="match status" value="1"/>
</dbReference>
<evidence type="ECO:0000259" key="13">
    <source>
        <dbReference type="PROSITE" id="PS50885"/>
    </source>
</evidence>
<organism evidence="14 15">
    <name type="scientific">Pararcticibacter amylolyticus</name>
    <dbReference type="NCBI Taxonomy" id="2173175"/>
    <lineage>
        <taxon>Bacteria</taxon>
        <taxon>Pseudomonadati</taxon>
        <taxon>Bacteroidota</taxon>
        <taxon>Sphingobacteriia</taxon>
        <taxon>Sphingobacteriales</taxon>
        <taxon>Sphingobacteriaceae</taxon>
        <taxon>Pararcticibacter</taxon>
    </lineage>
</organism>
<evidence type="ECO:0000313" key="14">
    <source>
        <dbReference type="EMBL" id="PWG78768.1"/>
    </source>
</evidence>
<dbReference type="PROSITE" id="PS50109">
    <property type="entry name" value="HIS_KIN"/>
    <property type="match status" value="1"/>
</dbReference>
<feature type="domain" description="HAMP" evidence="13">
    <location>
        <begin position="52"/>
        <end position="104"/>
    </location>
</feature>
<evidence type="ECO:0000259" key="12">
    <source>
        <dbReference type="PROSITE" id="PS50112"/>
    </source>
</evidence>
<dbReference type="SUPFAM" id="SSF55785">
    <property type="entry name" value="PYP-like sensor domain (PAS domain)"/>
    <property type="match status" value="1"/>
</dbReference>
<dbReference type="SMART" id="SM00304">
    <property type="entry name" value="HAMP"/>
    <property type="match status" value="1"/>
</dbReference>
<dbReference type="Pfam" id="PF02518">
    <property type="entry name" value="HATPase_c"/>
    <property type="match status" value="1"/>
</dbReference>
<dbReference type="SUPFAM" id="SSF55874">
    <property type="entry name" value="ATPase domain of HSP90 chaperone/DNA topoisomerase II/histidine kinase"/>
    <property type="match status" value="1"/>
</dbReference>
<dbReference type="InterPro" id="IPR004358">
    <property type="entry name" value="Sig_transdc_His_kin-like_C"/>
</dbReference>
<dbReference type="GO" id="GO:0005524">
    <property type="term" value="F:ATP binding"/>
    <property type="evidence" value="ECO:0007669"/>
    <property type="project" value="UniProtKB-KW"/>
</dbReference>
<keyword evidence="9" id="KW-0902">Two-component regulatory system</keyword>
<reference evidence="14 15" key="1">
    <citation type="submission" date="2018-04" db="EMBL/GenBank/DDBJ databases">
        <title>Pedobacter chongqingensis sp. nov., isolated from a rottenly hemp rope.</title>
        <authorList>
            <person name="Cai Y."/>
        </authorList>
    </citation>
    <scope>NUCLEOTIDE SEQUENCE [LARGE SCALE GENOMIC DNA]</scope>
    <source>
        <strain evidence="14 15">FJ4-8</strain>
    </source>
</reference>
<evidence type="ECO:0000259" key="11">
    <source>
        <dbReference type="PROSITE" id="PS50109"/>
    </source>
</evidence>
<comment type="caution">
    <text evidence="14">The sequence shown here is derived from an EMBL/GenBank/DDBJ whole genome shotgun (WGS) entry which is preliminary data.</text>
</comment>
<dbReference type="Proteomes" id="UP000245647">
    <property type="component" value="Unassembled WGS sequence"/>
</dbReference>
<keyword evidence="10" id="KW-0812">Transmembrane</keyword>
<evidence type="ECO:0000256" key="4">
    <source>
        <dbReference type="ARBA" id="ARBA00022553"/>
    </source>
</evidence>
<dbReference type="GO" id="GO:0004673">
    <property type="term" value="F:protein histidine kinase activity"/>
    <property type="evidence" value="ECO:0007669"/>
    <property type="project" value="UniProtKB-EC"/>
</dbReference>
<dbReference type="EC" id="2.7.13.3" evidence="3"/>
<evidence type="ECO:0000256" key="2">
    <source>
        <dbReference type="ARBA" id="ARBA00004370"/>
    </source>
</evidence>
<feature type="transmembrane region" description="Helical" evidence="10">
    <location>
        <begin position="32"/>
        <end position="51"/>
    </location>
</feature>
<dbReference type="Gene3D" id="3.30.565.10">
    <property type="entry name" value="Histidine kinase-like ATPase, C-terminal domain"/>
    <property type="match status" value="1"/>
</dbReference>
<evidence type="ECO:0000256" key="5">
    <source>
        <dbReference type="ARBA" id="ARBA00022679"/>
    </source>
</evidence>
<dbReference type="PRINTS" id="PR00344">
    <property type="entry name" value="BCTRLSENSOR"/>
</dbReference>
<dbReference type="GO" id="GO:0000160">
    <property type="term" value="P:phosphorelay signal transduction system"/>
    <property type="evidence" value="ECO:0007669"/>
    <property type="project" value="UniProtKB-KW"/>
</dbReference>
<dbReference type="InterPro" id="IPR036890">
    <property type="entry name" value="HATPase_C_sf"/>
</dbReference>
<dbReference type="SMART" id="SM00387">
    <property type="entry name" value="HATPase_c"/>
    <property type="match status" value="1"/>
</dbReference>
<dbReference type="PANTHER" id="PTHR43065:SF10">
    <property type="entry name" value="PEROXIDE STRESS-ACTIVATED HISTIDINE KINASE MAK3"/>
    <property type="match status" value="1"/>
</dbReference>
<dbReference type="InterPro" id="IPR003594">
    <property type="entry name" value="HATPase_dom"/>
</dbReference>
<keyword evidence="4" id="KW-0597">Phosphoprotein</keyword>
<evidence type="ECO:0000256" key="3">
    <source>
        <dbReference type="ARBA" id="ARBA00012438"/>
    </source>
</evidence>
<evidence type="ECO:0000256" key="7">
    <source>
        <dbReference type="ARBA" id="ARBA00022777"/>
    </source>
</evidence>
<feature type="transmembrane region" description="Helical" evidence="10">
    <location>
        <begin position="7"/>
        <end position="26"/>
    </location>
</feature>
<accession>A0A2U2PBJ1</accession>
<dbReference type="InterPro" id="IPR003660">
    <property type="entry name" value="HAMP_dom"/>
</dbReference>
<sequence>MKLRTKYLLFVGILHLITISLTFIIFRDNKVLFIISEVFVLISLWLSWLLYQQLIQPLKTLLQGINAIKDQDFNVKFRATGKLEVDQLIGVYNHMIDSLRSERTLQEEQHSFLEKLISTSPTGVIIMDFDHNIEHLNPKAMELLGITENEGLQKQIEKGNHILIKEIKELKAGESRIVSISGVETYKCQKSFFIDRGFQRYFVMLSELSIEILQTEKKAYGKVIRMMAHEVNNTVGPVNSILSFARDTDARSTHPNSDLINALEVAISRNNNLNTFMRNFAKVVRLPLPNKQPANLSEMLISASRLFELKAKEENIHLELVLPPQTVTADLDVQQMEQVIINIIKNSFEALEGSPGKEIKIMLTADPAKLVVRDTGCGISPDAENKLFTPFYSTKKEGQGVGLTLIREILINHSFRFSLKTAKDGYTDFAIFF</sequence>
<dbReference type="InterPro" id="IPR005467">
    <property type="entry name" value="His_kinase_dom"/>
</dbReference>
<feature type="domain" description="Histidine kinase" evidence="11">
    <location>
        <begin position="226"/>
        <end position="433"/>
    </location>
</feature>
<dbReference type="InterPro" id="IPR000014">
    <property type="entry name" value="PAS"/>
</dbReference>
<protein>
    <recommendedName>
        <fullName evidence="3">histidine kinase</fullName>
        <ecNumber evidence="3">2.7.13.3</ecNumber>
    </recommendedName>
</protein>
<evidence type="ECO:0000256" key="1">
    <source>
        <dbReference type="ARBA" id="ARBA00000085"/>
    </source>
</evidence>
<evidence type="ECO:0000256" key="6">
    <source>
        <dbReference type="ARBA" id="ARBA00022741"/>
    </source>
</evidence>
<dbReference type="EMBL" id="QEAS01000020">
    <property type="protein sequence ID" value="PWG78768.1"/>
    <property type="molecule type" value="Genomic_DNA"/>
</dbReference>
<comment type="subcellular location">
    <subcellularLocation>
        <location evidence="2">Membrane</location>
    </subcellularLocation>
</comment>
<dbReference type="OrthoDB" id="1931120at2"/>
<proteinExistence type="predicted"/>
<keyword evidence="8" id="KW-0067">ATP-binding</keyword>
<name>A0A2U2PBJ1_9SPHI</name>
<keyword evidence="15" id="KW-1185">Reference proteome</keyword>
<comment type="catalytic activity">
    <reaction evidence="1">
        <text>ATP + protein L-histidine = ADP + protein N-phospho-L-histidine.</text>
        <dbReference type="EC" id="2.7.13.3"/>
    </reaction>
</comment>
<keyword evidence="6" id="KW-0547">Nucleotide-binding</keyword>
<dbReference type="RefSeq" id="WP_109417626.1">
    <property type="nucleotide sequence ID" value="NZ_QEAS01000020.1"/>
</dbReference>
<dbReference type="CDD" id="cd06225">
    <property type="entry name" value="HAMP"/>
    <property type="match status" value="1"/>
</dbReference>
<evidence type="ECO:0000256" key="8">
    <source>
        <dbReference type="ARBA" id="ARBA00022840"/>
    </source>
</evidence>
<keyword evidence="5" id="KW-0808">Transferase</keyword>
<gene>
    <name evidence="14" type="ORF">DDR33_20250</name>
</gene>
<dbReference type="PROSITE" id="PS50112">
    <property type="entry name" value="PAS"/>
    <property type="match status" value="1"/>
</dbReference>